<comment type="caution">
    <text evidence="3">The sequence shown here is derived from an EMBL/GenBank/DDBJ whole genome shotgun (WGS) entry which is preliminary data.</text>
</comment>
<gene>
    <name evidence="3" type="ORF">BSOLF_1457</name>
</gene>
<protein>
    <submittedName>
        <fullName evidence="3">2-hydroxymuconic semialdehyde hydrolase</fullName>
    </submittedName>
</protein>
<dbReference type="Proteomes" id="UP000244338">
    <property type="component" value="Unassembled WGS sequence"/>
</dbReference>
<dbReference type="PRINTS" id="PR00111">
    <property type="entry name" value="ABHYDROLASE"/>
</dbReference>
<evidence type="ECO:0000259" key="2">
    <source>
        <dbReference type="Pfam" id="PF00561"/>
    </source>
</evidence>
<accession>A0A2R6XZE6</accession>
<dbReference type="InterPro" id="IPR000639">
    <property type="entry name" value="Epox_hydrolase-like"/>
</dbReference>
<dbReference type="InterPro" id="IPR029058">
    <property type="entry name" value="AB_hydrolase_fold"/>
</dbReference>
<name>A0A2R6XZE6_9BACL</name>
<reference evidence="4" key="1">
    <citation type="journal article" date="2018" name="Sci. Rep.">
        <title>Lignite coal burning seam in the remote Altai Mountains harbors a hydrogen-driven thermophilic microbial community.</title>
        <authorList>
            <person name="Kadnikov V.V."/>
            <person name="Mardanov A.V."/>
            <person name="Ivasenko D.A."/>
            <person name="Antsiferov D.V."/>
            <person name="Beletsky A.V."/>
            <person name="Karnachuk O.V."/>
            <person name="Ravin N.V."/>
        </authorList>
    </citation>
    <scope>NUCLEOTIDE SEQUENCE [LARGE SCALE GENOMIC DNA]</scope>
</reference>
<evidence type="ECO:0000313" key="3">
    <source>
        <dbReference type="EMBL" id="PTQ55806.1"/>
    </source>
</evidence>
<feature type="domain" description="AB hydrolase-1" evidence="2">
    <location>
        <begin position="38"/>
        <end position="271"/>
    </location>
</feature>
<evidence type="ECO:0000256" key="1">
    <source>
        <dbReference type="ARBA" id="ARBA00022801"/>
    </source>
</evidence>
<dbReference type="GO" id="GO:0016020">
    <property type="term" value="C:membrane"/>
    <property type="evidence" value="ECO:0007669"/>
    <property type="project" value="TreeGrafter"/>
</dbReference>
<organism evidence="3 4">
    <name type="scientific">Candidatus Carbonibacillus altaicus</name>
    <dbReference type="NCBI Taxonomy" id="2163959"/>
    <lineage>
        <taxon>Bacteria</taxon>
        <taxon>Bacillati</taxon>
        <taxon>Bacillota</taxon>
        <taxon>Bacilli</taxon>
        <taxon>Bacillales</taxon>
        <taxon>Candidatus Carbonibacillus</taxon>
    </lineage>
</organism>
<dbReference type="InterPro" id="IPR050266">
    <property type="entry name" value="AB_hydrolase_sf"/>
</dbReference>
<dbReference type="Gene3D" id="3.40.50.1820">
    <property type="entry name" value="alpha/beta hydrolase"/>
    <property type="match status" value="1"/>
</dbReference>
<evidence type="ECO:0000313" key="4">
    <source>
        <dbReference type="Proteomes" id="UP000244338"/>
    </source>
</evidence>
<dbReference type="InterPro" id="IPR000073">
    <property type="entry name" value="AB_hydrolase_1"/>
</dbReference>
<dbReference type="GO" id="GO:0016787">
    <property type="term" value="F:hydrolase activity"/>
    <property type="evidence" value="ECO:0007669"/>
    <property type="project" value="UniProtKB-KW"/>
</dbReference>
<proteinExistence type="predicted"/>
<dbReference type="PANTHER" id="PTHR43798:SF31">
    <property type="entry name" value="AB HYDROLASE SUPERFAMILY PROTEIN YCLE"/>
    <property type="match status" value="1"/>
</dbReference>
<dbReference type="AlphaFoldDB" id="A0A2R6XZE6"/>
<sequence length="289" mass="33108">MSEHVSIWYEWLGVPIKQYYVVVNGIRTRVVEAGDGEALILVHGTGGHVEAYARNLRELSKHFRVITYDMVGHGLSEKPDLPYTIDVLSDHLVGLAKALQLERFHVSGESLGGWVAAWTAAHHPDMVGKLFLNTPGNITNKPEVMQRVKESTIKAVVEANRENVRSRLEWLFYDKSFVTEELVDIRLNIYRQPEMKKAVYHIVSVQEWDIRKRYAWDPAWVGNIKAPTLIIWTDHDPTGTVEEAELLHSWIPGSEFLLIQDAGHWPQWEKPEAFNKAHIDFIKKGSSIR</sequence>
<dbReference type="SUPFAM" id="SSF53474">
    <property type="entry name" value="alpha/beta-Hydrolases"/>
    <property type="match status" value="1"/>
</dbReference>
<keyword evidence="1 3" id="KW-0378">Hydrolase</keyword>
<dbReference type="PANTHER" id="PTHR43798">
    <property type="entry name" value="MONOACYLGLYCEROL LIPASE"/>
    <property type="match status" value="1"/>
</dbReference>
<dbReference type="EMBL" id="PEBX01000071">
    <property type="protein sequence ID" value="PTQ55806.1"/>
    <property type="molecule type" value="Genomic_DNA"/>
</dbReference>
<dbReference type="PRINTS" id="PR00412">
    <property type="entry name" value="EPOXHYDRLASE"/>
</dbReference>
<dbReference type="Pfam" id="PF00561">
    <property type="entry name" value="Abhydrolase_1"/>
    <property type="match status" value="1"/>
</dbReference>